<evidence type="ECO:0000313" key="1">
    <source>
        <dbReference type="EMBL" id="SCY15219.1"/>
    </source>
</evidence>
<dbReference type="EMBL" id="FMUR01000008">
    <property type="protein sequence ID" value="SCY15219.1"/>
    <property type="molecule type" value="Genomic_DNA"/>
</dbReference>
<dbReference type="InterPro" id="IPR006626">
    <property type="entry name" value="PbH1"/>
</dbReference>
<dbReference type="SMART" id="SM00710">
    <property type="entry name" value="PbH1"/>
    <property type="match status" value="7"/>
</dbReference>
<dbReference type="Proteomes" id="UP000183047">
    <property type="component" value="Unassembled WGS sequence"/>
</dbReference>
<dbReference type="OrthoDB" id="9795486at2"/>
<sequence>MKKISILSTIGTIATCTFFSLTPLFSLNIHAKQGNVIEVGKDGIDTISQAIKEASEGDTIKIPKGIYKEHVVITKDNITISAEEGTVIDGSIFTLNNQELDKLTDEFLKETESDRKKSEDEKWEEAWSKATSMMYISAKNVSVSGLEITNFKLNEPSSDIAPKGILVDSGSENITIKNCKIHDMGINDYIDVPNIDEKYNAHGILIEAQPDKPISDITVTKCELYNLKCGNSETFAINGNVSNFAVSYNYIHDCDNIGIDAIGYEHSQSNDDRARGGNIFENKVVNVSSSTNATYDYESCAAGIYVDGGYDIKVHDNYVEGCDIGIEVATEHAQKEVTDIKVTNNTLVKNDGLAGIVIGGSDPDENGRAKNCVFAQNTVYNTDNACLAVQYARDINNVFTKNLFIADKNAEAYYEAAEGEEGYIDYESYGNPVTFKDSDGNTVDIINSINKNMATEDLPECFKDNDTFSLKKISVDSEKGEISVTANKDLTGYGSDKTKLNK</sequence>
<name>A0A1G5DK89_9FIRM</name>
<protein>
    <recommendedName>
        <fullName evidence="3">Right handed beta helix region</fullName>
    </recommendedName>
</protein>
<gene>
    <name evidence="1" type="ORF">SAMN02910451_01584</name>
</gene>
<dbReference type="AlphaFoldDB" id="A0A1G5DK89"/>
<dbReference type="InterPro" id="IPR012334">
    <property type="entry name" value="Pectin_lyas_fold"/>
</dbReference>
<proteinExistence type="predicted"/>
<accession>A0A1G5DK89</accession>
<dbReference type="RefSeq" id="WP_074462204.1">
    <property type="nucleotide sequence ID" value="NZ_FMUR01000008.1"/>
</dbReference>
<evidence type="ECO:0000313" key="2">
    <source>
        <dbReference type="Proteomes" id="UP000183047"/>
    </source>
</evidence>
<dbReference type="InterPro" id="IPR011050">
    <property type="entry name" value="Pectin_lyase_fold/virulence"/>
</dbReference>
<dbReference type="Gene3D" id="2.160.20.10">
    <property type="entry name" value="Single-stranded right-handed beta-helix, Pectin lyase-like"/>
    <property type="match status" value="1"/>
</dbReference>
<keyword evidence="2" id="KW-1185">Reference proteome</keyword>
<reference evidence="2" key="1">
    <citation type="submission" date="2016-10" db="EMBL/GenBank/DDBJ databases">
        <authorList>
            <person name="Varghese N."/>
            <person name="Submissions S."/>
        </authorList>
    </citation>
    <scope>NUCLEOTIDE SEQUENCE [LARGE SCALE GENOMIC DNA]</scope>
    <source>
        <strain evidence="2">XBD2006</strain>
    </source>
</reference>
<organism evidence="1 2">
    <name type="scientific">Butyrivibrio hungatei</name>
    <dbReference type="NCBI Taxonomy" id="185008"/>
    <lineage>
        <taxon>Bacteria</taxon>
        <taxon>Bacillati</taxon>
        <taxon>Bacillota</taxon>
        <taxon>Clostridia</taxon>
        <taxon>Lachnospirales</taxon>
        <taxon>Lachnospiraceae</taxon>
        <taxon>Butyrivibrio</taxon>
    </lineage>
</organism>
<evidence type="ECO:0008006" key="3">
    <source>
        <dbReference type="Google" id="ProtNLM"/>
    </source>
</evidence>
<dbReference type="SUPFAM" id="SSF51126">
    <property type="entry name" value="Pectin lyase-like"/>
    <property type="match status" value="1"/>
</dbReference>